<gene>
    <name evidence="6" type="ORF">H0N82_05385</name>
</gene>
<keyword evidence="4" id="KW-0472">Membrane</keyword>
<dbReference type="RefSeq" id="WP_005691391.1">
    <property type="nucleotide sequence ID" value="NZ_CBZU010000001.1"/>
</dbReference>
<evidence type="ECO:0000313" key="6">
    <source>
        <dbReference type="EMBL" id="NZA04552.1"/>
    </source>
</evidence>
<evidence type="ECO:0000259" key="5">
    <source>
        <dbReference type="Pfam" id="PF01694"/>
    </source>
</evidence>
<dbReference type="Pfam" id="PF01694">
    <property type="entry name" value="Rhomboid"/>
    <property type="match status" value="1"/>
</dbReference>
<dbReference type="GO" id="GO:0006508">
    <property type="term" value="P:proteolysis"/>
    <property type="evidence" value="ECO:0007669"/>
    <property type="project" value="UniProtKB-KW"/>
</dbReference>
<evidence type="ECO:0000256" key="2">
    <source>
        <dbReference type="ARBA" id="ARBA00022692"/>
    </source>
</evidence>
<comment type="caution">
    <text evidence="6">The sequence shown here is derived from an EMBL/GenBank/DDBJ whole genome shotgun (WGS) entry which is preliminary data.</text>
</comment>
<proteinExistence type="predicted"/>
<keyword evidence="6" id="KW-0645">Protease</keyword>
<dbReference type="GO" id="GO:0016020">
    <property type="term" value="C:membrane"/>
    <property type="evidence" value="ECO:0007669"/>
    <property type="project" value="UniProtKB-SubCell"/>
</dbReference>
<evidence type="ECO:0000313" key="7">
    <source>
        <dbReference type="Proteomes" id="UP000552935"/>
    </source>
</evidence>
<name>A0A7X2M2C2_LACRH</name>
<organism evidence="6 7">
    <name type="scientific">Lacticaseibacillus rhamnosus</name>
    <name type="common">Lactobacillus rhamnosus</name>
    <dbReference type="NCBI Taxonomy" id="47715"/>
    <lineage>
        <taxon>Bacteria</taxon>
        <taxon>Bacillati</taxon>
        <taxon>Bacillota</taxon>
        <taxon>Bacilli</taxon>
        <taxon>Lactobacillales</taxon>
        <taxon>Lactobacillaceae</taxon>
        <taxon>Lacticaseibacillus</taxon>
    </lineage>
</organism>
<accession>A0A7X2M2C2</accession>
<sequence length="235" mass="26322">MLAKLRRVNLLSVFLAAKGTCFICGILVLCYLLFYVLLNVYLIPSGDFLGNIPAVLRGELWRVVTSSVFHYDWENHLLPNMFAIIILGPFIEWKLGKAAFVISFFICSWAGELLFCFGFGGFIQSHLGIGSYVERFNGVSMSVYGLFPLAVLALVTSKPAFSPLTKVVAFGVILYVFTTGYWPYQELSDTRIYEQIGHSCGFLVGIGCVLVILIQRNRKKRLTHLCEPIEALRGD</sequence>
<evidence type="ECO:0000256" key="1">
    <source>
        <dbReference type="ARBA" id="ARBA00004141"/>
    </source>
</evidence>
<dbReference type="AlphaFoldDB" id="A0A7X2M2C2"/>
<keyword evidence="2" id="KW-0812">Transmembrane</keyword>
<comment type="subcellular location">
    <subcellularLocation>
        <location evidence="1">Membrane</location>
        <topology evidence="1">Multi-pass membrane protein</topology>
    </subcellularLocation>
</comment>
<dbReference type="SUPFAM" id="SSF144091">
    <property type="entry name" value="Rhomboid-like"/>
    <property type="match status" value="1"/>
</dbReference>
<feature type="domain" description="Peptidase S54 rhomboid" evidence="5">
    <location>
        <begin position="58"/>
        <end position="212"/>
    </location>
</feature>
<dbReference type="InterPro" id="IPR022764">
    <property type="entry name" value="Peptidase_S54_rhomboid_dom"/>
</dbReference>
<reference evidence="6 7" key="1">
    <citation type="submission" date="2020-07" db="EMBL/GenBank/DDBJ databases">
        <title>Organ Donor 1.</title>
        <authorList>
            <person name="Marsh A.J."/>
            <person name="Azcarate-Peril M.A."/>
        </authorList>
    </citation>
    <scope>NUCLEOTIDE SEQUENCE [LARGE SCALE GENOMIC DNA]</scope>
    <source>
        <strain evidence="6 7">AMC0712</strain>
    </source>
</reference>
<keyword evidence="6" id="KW-0378">Hydrolase</keyword>
<dbReference type="InterPro" id="IPR035952">
    <property type="entry name" value="Rhomboid-like_sf"/>
</dbReference>
<dbReference type="PANTHER" id="PTHR43066">
    <property type="entry name" value="RHOMBOID-RELATED PROTEIN"/>
    <property type="match status" value="1"/>
</dbReference>
<dbReference type="Gene3D" id="1.20.1540.10">
    <property type="entry name" value="Rhomboid-like"/>
    <property type="match status" value="1"/>
</dbReference>
<keyword evidence="3" id="KW-1133">Transmembrane helix</keyword>
<dbReference type="Proteomes" id="UP000552935">
    <property type="component" value="Unassembled WGS sequence"/>
</dbReference>
<evidence type="ECO:0000256" key="4">
    <source>
        <dbReference type="ARBA" id="ARBA00023136"/>
    </source>
</evidence>
<dbReference type="GO" id="GO:0004252">
    <property type="term" value="F:serine-type endopeptidase activity"/>
    <property type="evidence" value="ECO:0007669"/>
    <property type="project" value="InterPro"/>
</dbReference>
<dbReference type="PANTHER" id="PTHR43066:SF5">
    <property type="entry name" value="RHOMBOID-LIKE PROTEIN 11, CHLOROPLASTIC-RELATED"/>
    <property type="match status" value="1"/>
</dbReference>
<dbReference type="EMBL" id="JACCKI010000003">
    <property type="protein sequence ID" value="NZA04552.1"/>
    <property type="molecule type" value="Genomic_DNA"/>
</dbReference>
<evidence type="ECO:0000256" key="3">
    <source>
        <dbReference type="ARBA" id="ARBA00022989"/>
    </source>
</evidence>
<protein>
    <submittedName>
        <fullName evidence="6">Rhomboid family intramembrane serine protease</fullName>
    </submittedName>
</protein>